<feature type="region of interest" description="Disordered" evidence="1">
    <location>
        <begin position="79"/>
        <end position="124"/>
    </location>
</feature>
<protein>
    <submittedName>
        <fullName evidence="2">Uncharacterized protein</fullName>
    </submittedName>
</protein>
<dbReference type="AlphaFoldDB" id="A0A0L0VI22"/>
<reference evidence="3" key="1">
    <citation type="submission" date="2014-03" db="EMBL/GenBank/DDBJ databases">
        <title>The Genome Sequence of Puccinia striiformis f. sp. tritici PST-78.</title>
        <authorList>
            <consortium name="The Broad Institute Genome Sequencing Platform"/>
            <person name="Cuomo C."/>
            <person name="Hulbert S."/>
            <person name="Chen X."/>
            <person name="Walker B."/>
            <person name="Young S.K."/>
            <person name="Zeng Q."/>
            <person name="Gargeya S."/>
            <person name="Fitzgerald M."/>
            <person name="Haas B."/>
            <person name="Abouelleil A."/>
            <person name="Alvarado L."/>
            <person name="Arachchi H.M."/>
            <person name="Berlin A.M."/>
            <person name="Chapman S.B."/>
            <person name="Goldberg J."/>
            <person name="Griggs A."/>
            <person name="Gujja S."/>
            <person name="Hansen M."/>
            <person name="Howarth C."/>
            <person name="Imamovic A."/>
            <person name="Larimer J."/>
            <person name="McCowan C."/>
            <person name="Montmayeur A."/>
            <person name="Murphy C."/>
            <person name="Neiman D."/>
            <person name="Pearson M."/>
            <person name="Priest M."/>
            <person name="Roberts A."/>
            <person name="Saif S."/>
            <person name="Shea T."/>
            <person name="Sisk P."/>
            <person name="Sykes S."/>
            <person name="Wortman J."/>
            <person name="Nusbaum C."/>
            <person name="Birren B."/>
        </authorList>
    </citation>
    <scope>NUCLEOTIDE SEQUENCE [LARGE SCALE GENOMIC DNA]</scope>
    <source>
        <strain evidence="3">race PST-78</strain>
    </source>
</reference>
<proteinExistence type="predicted"/>
<organism evidence="2 3">
    <name type="scientific">Puccinia striiformis f. sp. tritici PST-78</name>
    <dbReference type="NCBI Taxonomy" id="1165861"/>
    <lineage>
        <taxon>Eukaryota</taxon>
        <taxon>Fungi</taxon>
        <taxon>Dikarya</taxon>
        <taxon>Basidiomycota</taxon>
        <taxon>Pucciniomycotina</taxon>
        <taxon>Pucciniomycetes</taxon>
        <taxon>Pucciniales</taxon>
        <taxon>Pucciniaceae</taxon>
        <taxon>Puccinia</taxon>
    </lineage>
</organism>
<keyword evidence="3" id="KW-1185">Reference proteome</keyword>
<accession>A0A0L0VI22</accession>
<gene>
    <name evidence="2" type="ORF">PSTG_08180</name>
</gene>
<feature type="region of interest" description="Disordered" evidence="1">
    <location>
        <begin position="1"/>
        <end position="23"/>
    </location>
</feature>
<name>A0A0L0VI22_9BASI</name>
<evidence type="ECO:0000256" key="1">
    <source>
        <dbReference type="SAM" id="MobiDB-lite"/>
    </source>
</evidence>
<dbReference type="Proteomes" id="UP000054564">
    <property type="component" value="Unassembled WGS sequence"/>
</dbReference>
<evidence type="ECO:0000313" key="3">
    <source>
        <dbReference type="Proteomes" id="UP000054564"/>
    </source>
</evidence>
<dbReference type="EMBL" id="AJIL01000055">
    <property type="protein sequence ID" value="KNE98629.1"/>
    <property type="molecule type" value="Genomic_DNA"/>
</dbReference>
<comment type="caution">
    <text evidence="2">The sequence shown here is derived from an EMBL/GenBank/DDBJ whole genome shotgun (WGS) entry which is preliminary data.</text>
</comment>
<evidence type="ECO:0000313" key="2">
    <source>
        <dbReference type="EMBL" id="KNE98629.1"/>
    </source>
</evidence>
<sequence length="124" mass="13360">MTDVNEMGVAQSHKHQGKKMRQDDGHLGMIVGVQFAIIGEGLVDSTAISSSSPTGRGSRQILERRIIRRFLSQGMNYCSPGPGEFGSRRPANGPRALSKQNMNCDPARQSLVGNGTLLHADAKN</sequence>